<dbReference type="Proteomes" id="UP000032417">
    <property type="component" value="Chromosome 1"/>
</dbReference>
<name>A0A098BW59_9BACT</name>
<dbReference type="Gene3D" id="2.160.10.10">
    <property type="entry name" value="Hexapeptide repeat proteins"/>
    <property type="match status" value="1"/>
</dbReference>
<reference evidence="1 2" key="1">
    <citation type="submission" date="2014-08" db="EMBL/GenBank/DDBJ databases">
        <authorList>
            <person name="Wibberg D."/>
        </authorList>
    </citation>
    <scope>NUCLEOTIDE SEQUENCE [LARGE SCALE GENOMIC DNA]</scope>
    <source>
        <strain evidence="2">ING2-E5B</strain>
    </source>
</reference>
<dbReference type="GO" id="GO:0016740">
    <property type="term" value="F:transferase activity"/>
    <property type="evidence" value="ECO:0007669"/>
    <property type="project" value="UniProtKB-KW"/>
</dbReference>
<gene>
    <name evidence="1" type="ORF">ING2E5B_0129</name>
</gene>
<organism evidence="1 2">
    <name type="scientific">Fermentimonas caenicola</name>
    <dbReference type="NCBI Taxonomy" id="1562970"/>
    <lineage>
        <taxon>Bacteria</taxon>
        <taxon>Pseudomonadati</taxon>
        <taxon>Bacteroidota</taxon>
        <taxon>Bacteroidia</taxon>
        <taxon>Bacteroidales</taxon>
        <taxon>Dysgonomonadaceae</taxon>
        <taxon>Fermentimonas</taxon>
    </lineage>
</organism>
<dbReference type="InterPro" id="IPR001451">
    <property type="entry name" value="Hexapep"/>
</dbReference>
<dbReference type="PATRIC" id="fig|1562970.3.peg.124"/>
<dbReference type="PANTHER" id="PTHR13061">
    <property type="entry name" value="DYNACTIN SUBUNIT P25"/>
    <property type="match status" value="1"/>
</dbReference>
<dbReference type="AlphaFoldDB" id="A0A098BW59"/>
<keyword evidence="2" id="KW-1185">Reference proteome</keyword>
<dbReference type="PANTHER" id="PTHR13061:SF29">
    <property type="entry name" value="GAMMA CARBONIC ANHYDRASE-LIKE 1, MITOCHONDRIAL-RELATED"/>
    <property type="match status" value="1"/>
</dbReference>
<protein>
    <submittedName>
        <fullName evidence="1">Carbonic anhydrases/acetyltransferases</fullName>
    </submittedName>
</protein>
<keyword evidence="1" id="KW-0808">Transferase</keyword>
<accession>A0A098BW59</accession>
<dbReference type="STRING" id="1562970.ING2E5B_0129"/>
<dbReference type="HOGENOM" id="CLU_064827_7_1_10"/>
<dbReference type="InterPro" id="IPR047324">
    <property type="entry name" value="LbH_gamma_CA-like"/>
</dbReference>
<dbReference type="InterPro" id="IPR050484">
    <property type="entry name" value="Transf_Hexapept/Carb_Anhydrase"/>
</dbReference>
<sequence>MSKVGHQFNLNKPDFFILKTMALIKSVRGFTPKIGENCYLADNATIIGDVEIGSDCSIWFNTVLRGDVNLIRIGDRVNVQDGTVIHTLYQKSVSIIGDDVSIGHNVVIHGAEVKSGALIGMGAIVLDHAVIGEGAIIAAGSVVLSGTQVEPGSIYAGVPAKFVKKVDPEQSKEMNQKIASNYLMYSGWFKDED</sequence>
<dbReference type="Pfam" id="PF00132">
    <property type="entry name" value="Hexapep"/>
    <property type="match status" value="2"/>
</dbReference>
<dbReference type="SUPFAM" id="SSF51161">
    <property type="entry name" value="Trimeric LpxA-like enzymes"/>
    <property type="match status" value="1"/>
</dbReference>
<evidence type="ECO:0000313" key="2">
    <source>
        <dbReference type="Proteomes" id="UP000032417"/>
    </source>
</evidence>
<dbReference type="InterPro" id="IPR011004">
    <property type="entry name" value="Trimer_LpxA-like_sf"/>
</dbReference>
<dbReference type="CDD" id="cd04645">
    <property type="entry name" value="LbH_gamma_CA_like"/>
    <property type="match status" value="1"/>
</dbReference>
<dbReference type="EMBL" id="LN515532">
    <property type="protein sequence ID" value="CEA14845.1"/>
    <property type="molecule type" value="Genomic_DNA"/>
</dbReference>
<dbReference type="KEGG" id="pbt:ING2E5B_0129"/>
<evidence type="ECO:0000313" key="1">
    <source>
        <dbReference type="EMBL" id="CEA14845.1"/>
    </source>
</evidence>
<proteinExistence type="predicted"/>